<sequence length="224" mass="24892">MPSGSAQGDRRSEYGASPLHLGCRRLLVCCRQAGRRGVEGAFRTAIPRTRTSCRLVALCSWRELNPLGCAGRHLAGRGGELVVVDEAVSWRWGSAQGDRRSEYGASPLHLECRRLLVCCRQAGRRGVEGAFRTAIPRTRTSCRLVALCSWRELAPLGCAGRHPAGRAWQSRRRPRRVKTTPCSQSNEPPFRGPRRRLRSSYQPTERRSAATQRPAACGRAWQSC</sequence>
<dbReference type="EMBL" id="PVNK01000047">
    <property type="protein sequence ID" value="PRQ04283.1"/>
    <property type="molecule type" value="Genomic_DNA"/>
</dbReference>
<keyword evidence="3" id="KW-1185">Reference proteome</keyword>
<feature type="region of interest" description="Disordered" evidence="1">
    <location>
        <begin position="162"/>
        <end position="214"/>
    </location>
</feature>
<proteinExistence type="predicted"/>
<accession>A0A2S9YGN9</accession>
<feature type="compositionally biased region" description="Basic residues" evidence="1">
    <location>
        <begin position="169"/>
        <end position="178"/>
    </location>
</feature>
<gene>
    <name evidence="2" type="ORF">ENSA5_09320</name>
</gene>
<name>A0A2S9YGN9_9BACT</name>
<dbReference type="AlphaFoldDB" id="A0A2S9YGN9"/>
<comment type="caution">
    <text evidence="2">The sequence shown here is derived from an EMBL/GenBank/DDBJ whole genome shotgun (WGS) entry which is preliminary data.</text>
</comment>
<dbReference type="Proteomes" id="UP000237968">
    <property type="component" value="Unassembled WGS sequence"/>
</dbReference>
<evidence type="ECO:0000256" key="1">
    <source>
        <dbReference type="SAM" id="MobiDB-lite"/>
    </source>
</evidence>
<reference evidence="2 3" key="1">
    <citation type="submission" date="2018-03" db="EMBL/GenBank/DDBJ databases">
        <title>Draft Genome Sequences of the Obligatory Marine Myxobacteria Enhygromyxa salina SWB005.</title>
        <authorList>
            <person name="Poehlein A."/>
            <person name="Moghaddam J.A."/>
            <person name="Harms H."/>
            <person name="Alanjari M."/>
            <person name="Koenig G.M."/>
            <person name="Daniel R."/>
            <person name="Schaeberle T.F."/>
        </authorList>
    </citation>
    <scope>NUCLEOTIDE SEQUENCE [LARGE SCALE GENOMIC DNA]</scope>
    <source>
        <strain evidence="2 3">SWB005</strain>
    </source>
</reference>
<evidence type="ECO:0000313" key="3">
    <source>
        <dbReference type="Proteomes" id="UP000237968"/>
    </source>
</evidence>
<evidence type="ECO:0000313" key="2">
    <source>
        <dbReference type="EMBL" id="PRQ04283.1"/>
    </source>
</evidence>
<protein>
    <submittedName>
        <fullName evidence="2">Uncharacterized protein</fullName>
    </submittedName>
</protein>
<organism evidence="2 3">
    <name type="scientific">Enhygromyxa salina</name>
    <dbReference type="NCBI Taxonomy" id="215803"/>
    <lineage>
        <taxon>Bacteria</taxon>
        <taxon>Pseudomonadati</taxon>
        <taxon>Myxococcota</taxon>
        <taxon>Polyangia</taxon>
        <taxon>Nannocystales</taxon>
        <taxon>Nannocystaceae</taxon>
        <taxon>Enhygromyxa</taxon>
    </lineage>
</organism>